<organism evidence="2 3">
    <name type="scientific">Anaerocolumna jejuensis DSM 15929</name>
    <dbReference type="NCBI Taxonomy" id="1121322"/>
    <lineage>
        <taxon>Bacteria</taxon>
        <taxon>Bacillati</taxon>
        <taxon>Bacillota</taxon>
        <taxon>Clostridia</taxon>
        <taxon>Lachnospirales</taxon>
        <taxon>Lachnospiraceae</taxon>
        <taxon>Anaerocolumna</taxon>
    </lineage>
</organism>
<proteinExistence type="predicted"/>
<evidence type="ECO:0000259" key="1">
    <source>
        <dbReference type="Pfam" id="PF14437"/>
    </source>
</evidence>
<evidence type="ECO:0000313" key="2">
    <source>
        <dbReference type="EMBL" id="SHL82630.1"/>
    </source>
</evidence>
<evidence type="ECO:0000313" key="3">
    <source>
        <dbReference type="Proteomes" id="UP000184386"/>
    </source>
</evidence>
<gene>
    <name evidence="2" type="ORF">SAMN02745136_05774</name>
</gene>
<dbReference type="GO" id="GO:0008251">
    <property type="term" value="F:tRNA-specific adenosine deaminase activity"/>
    <property type="evidence" value="ECO:0007669"/>
    <property type="project" value="InterPro"/>
</dbReference>
<dbReference type="EMBL" id="FRAC01000064">
    <property type="protein sequence ID" value="SHL82630.1"/>
    <property type="molecule type" value="Genomic_DNA"/>
</dbReference>
<dbReference type="AlphaFoldDB" id="A0A1M7DT37"/>
<dbReference type="GO" id="GO:0002100">
    <property type="term" value="P:tRNA wobble adenosine to inosine editing"/>
    <property type="evidence" value="ECO:0007669"/>
    <property type="project" value="InterPro"/>
</dbReference>
<sequence>MPVAGSVDDKHTAAKLIFGDNEYYGHNGHGMQDEVKGAFSVNAQTATHAEGLAFYNAKTSGVEGTSATLITDRPACASCGYYGGIRSMAKDMGINDLTVVSPNNAPITFNPQVKPIPNPFPKPVPKTIR</sequence>
<feature type="domain" description="MafB19-like deaminase" evidence="1">
    <location>
        <begin position="7"/>
        <end position="104"/>
    </location>
</feature>
<name>A0A1M7DT37_9FIRM</name>
<keyword evidence="3" id="KW-1185">Reference proteome</keyword>
<accession>A0A1M7DT37</accession>
<dbReference type="Proteomes" id="UP000184386">
    <property type="component" value="Unassembled WGS sequence"/>
</dbReference>
<reference evidence="2 3" key="1">
    <citation type="submission" date="2016-11" db="EMBL/GenBank/DDBJ databases">
        <authorList>
            <person name="Jaros S."/>
            <person name="Januszkiewicz K."/>
            <person name="Wedrychowicz H."/>
        </authorList>
    </citation>
    <scope>NUCLEOTIDE SEQUENCE [LARGE SCALE GENOMIC DNA]</scope>
    <source>
        <strain evidence="2 3">DSM 15929</strain>
    </source>
</reference>
<dbReference type="Pfam" id="PF14437">
    <property type="entry name" value="MafB19-deam"/>
    <property type="match status" value="1"/>
</dbReference>
<dbReference type="InterPro" id="IPR058535">
    <property type="entry name" value="MafB19-deam"/>
</dbReference>
<protein>
    <submittedName>
        <fullName evidence="2">MafB19-like deaminase</fullName>
    </submittedName>
</protein>